<sequence>MIQENNSAFNINSNKANHFDAIVVGSGMSGGWAAKEFTEKGFNTLVLERGRNIEHGDYPTASMEPWTDPHGMAMDPKVIAENPVVGKCYAFTKEHEHHFVKDKEHPYIQIKPFDWIRGYQVGGKSLMWARQVQRWSDLDFEANAKDGHGIDWPIRYADLAPWYSYVEKFIGISGNRDGLDQIPDGEFLAPFDMNCVEKDIKKTIEGTYPFRNVVIGRSANITQRHNERGPCMARNRCARGCPFGGYYSSNSSTLPAAKKTGFMTLRPHSVVHSIIYDDAKEKATGVRVIDANTKEVTEYFSRVIFLNAGTVNTTAIMLNSKSNRFQEGLGNENDILGRYLMDHDFRGNVSGRIEGYEDTYYSGHRPTGLYMPRFRNFKKDKQSDFLRGYAYQLSAGKGAGNLKSEDPKFGADFKDKLTEFGSWSVRFGPMGEQLPYEENRITLNTDQTDDWGVPLIEVDAEFKKNEDVMLDDALNSASEMLEAIGAKDIQAFKNPEWNVGLGIHEMGTARMGHSPKDSILNKYNQVHHAKNVFVGDGACMTSSACQNPSLTYMAITARAANYAVDELKKGNL</sequence>
<evidence type="ECO:0000259" key="7">
    <source>
        <dbReference type="Pfam" id="PF05199"/>
    </source>
</evidence>
<evidence type="ECO:0000256" key="2">
    <source>
        <dbReference type="ARBA" id="ARBA00010790"/>
    </source>
</evidence>
<evidence type="ECO:0000313" key="9">
    <source>
        <dbReference type="Proteomes" id="UP000192472"/>
    </source>
</evidence>
<comment type="cofactor">
    <cofactor evidence="1">
        <name>FAD</name>
        <dbReference type="ChEBI" id="CHEBI:57692"/>
    </cofactor>
</comment>
<organism evidence="8 9">
    <name type="scientific">Reichenbachiella faecimaris</name>
    <dbReference type="NCBI Taxonomy" id="692418"/>
    <lineage>
        <taxon>Bacteria</taxon>
        <taxon>Pseudomonadati</taxon>
        <taxon>Bacteroidota</taxon>
        <taxon>Cytophagia</taxon>
        <taxon>Cytophagales</taxon>
        <taxon>Reichenbachiellaceae</taxon>
        <taxon>Reichenbachiella</taxon>
    </lineage>
</organism>
<dbReference type="SUPFAM" id="SSF51905">
    <property type="entry name" value="FAD/NAD(P)-binding domain"/>
    <property type="match status" value="1"/>
</dbReference>
<keyword evidence="5" id="KW-0560">Oxidoreductase</keyword>
<evidence type="ECO:0000256" key="4">
    <source>
        <dbReference type="ARBA" id="ARBA00022827"/>
    </source>
</evidence>
<dbReference type="GO" id="GO:0050660">
    <property type="term" value="F:flavin adenine dinucleotide binding"/>
    <property type="evidence" value="ECO:0007669"/>
    <property type="project" value="InterPro"/>
</dbReference>
<dbReference type="Pfam" id="PF05199">
    <property type="entry name" value="GMC_oxred_C"/>
    <property type="match status" value="1"/>
</dbReference>
<dbReference type="InterPro" id="IPR036188">
    <property type="entry name" value="FAD/NAD-bd_sf"/>
</dbReference>
<dbReference type="STRING" id="692418.SAMN04488029_3810"/>
<accession>A0A1W2GPJ0</accession>
<proteinExistence type="inferred from homology"/>
<dbReference type="InterPro" id="IPR007867">
    <property type="entry name" value="GMC_OxRtase_C"/>
</dbReference>
<comment type="similarity">
    <text evidence="2">Belongs to the GMC oxidoreductase family.</text>
</comment>
<dbReference type="EMBL" id="FWYF01000005">
    <property type="protein sequence ID" value="SMD38573.1"/>
    <property type="molecule type" value="Genomic_DNA"/>
</dbReference>
<feature type="domain" description="Glucose-methanol-choline oxidoreductase N-terminal" evidence="6">
    <location>
        <begin position="116"/>
        <end position="343"/>
    </location>
</feature>
<keyword evidence="3" id="KW-0285">Flavoprotein</keyword>
<evidence type="ECO:0000256" key="5">
    <source>
        <dbReference type="ARBA" id="ARBA00023002"/>
    </source>
</evidence>
<dbReference type="AlphaFoldDB" id="A0A1W2GPJ0"/>
<dbReference type="PANTHER" id="PTHR42784:SF1">
    <property type="entry name" value="PYRANOSE 2-OXIDASE"/>
    <property type="match status" value="1"/>
</dbReference>
<keyword evidence="9" id="KW-1185">Reference proteome</keyword>
<feature type="domain" description="Glucose-methanol-choline oxidoreductase C-terminal" evidence="7">
    <location>
        <begin position="435"/>
        <end position="555"/>
    </location>
</feature>
<dbReference type="Proteomes" id="UP000192472">
    <property type="component" value="Unassembled WGS sequence"/>
</dbReference>
<name>A0A1W2GPJ0_REIFA</name>
<dbReference type="InterPro" id="IPR051473">
    <property type="entry name" value="P2Ox-like"/>
</dbReference>
<dbReference type="RefSeq" id="WP_221407884.1">
    <property type="nucleotide sequence ID" value="NZ_FWYF01000005.1"/>
</dbReference>
<evidence type="ECO:0000259" key="6">
    <source>
        <dbReference type="Pfam" id="PF00732"/>
    </source>
</evidence>
<evidence type="ECO:0000256" key="1">
    <source>
        <dbReference type="ARBA" id="ARBA00001974"/>
    </source>
</evidence>
<evidence type="ECO:0000256" key="3">
    <source>
        <dbReference type="ARBA" id="ARBA00022630"/>
    </source>
</evidence>
<protein>
    <submittedName>
        <fullName evidence="8">Choline dehydrogenase</fullName>
    </submittedName>
</protein>
<dbReference type="GO" id="GO:0016614">
    <property type="term" value="F:oxidoreductase activity, acting on CH-OH group of donors"/>
    <property type="evidence" value="ECO:0007669"/>
    <property type="project" value="InterPro"/>
</dbReference>
<dbReference type="Gene3D" id="3.50.50.60">
    <property type="entry name" value="FAD/NAD(P)-binding domain"/>
    <property type="match status" value="2"/>
</dbReference>
<dbReference type="PANTHER" id="PTHR42784">
    <property type="entry name" value="PYRANOSE 2-OXIDASE"/>
    <property type="match status" value="1"/>
</dbReference>
<dbReference type="InterPro" id="IPR000172">
    <property type="entry name" value="GMC_OxRdtase_N"/>
</dbReference>
<dbReference type="SUPFAM" id="SSF54373">
    <property type="entry name" value="FAD-linked reductases, C-terminal domain"/>
    <property type="match status" value="1"/>
</dbReference>
<gene>
    <name evidence="8" type="ORF">SAMN04488029_3810</name>
</gene>
<evidence type="ECO:0000313" key="8">
    <source>
        <dbReference type="EMBL" id="SMD38573.1"/>
    </source>
</evidence>
<dbReference type="Pfam" id="PF00732">
    <property type="entry name" value="GMC_oxred_N"/>
    <property type="match status" value="1"/>
</dbReference>
<reference evidence="8 9" key="1">
    <citation type="submission" date="2017-04" db="EMBL/GenBank/DDBJ databases">
        <authorList>
            <person name="Afonso C.L."/>
            <person name="Miller P.J."/>
            <person name="Scott M.A."/>
            <person name="Spackman E."/>
            <person name="Goraichik I."/>
            <person name="Dimitrov K.M."/>
            <person name="Suarez D.L."/>
            <person name="Swayne D.E."/>
        </authorList>
    </citation>
    <scope>NUCLEOTIDE SEQUENCE [LARGE SCALE GENOMIC DNA]</scope>
    <source>
        <strain evidence="8 9">DSM 26133</strain>
    </source>
</reference>
<keyword evidence="4" id="KW-0274">FAD</keyword>